<feature type="repeat" description="PPR" evidence="3">
    <location>
        <begin position="268"/>
        <end position="302"/>
    </location>
</feature>
<dbReference type="OrthoDB" id="185373at2759"/>
<keyword evidence="5" id="KW-1185">Reference proteome</keyword>
<feature type="repeat" description="PPR" evidence="3">
    <location>
        <begin position="342"/>
        <end position="376"/>
    </location>
</feature>
<sequence>MKVTELGFLRRLVVFEKKSFFRVFNTTATLVNIVDEEQHFDSSPLVFNSETDEIKKRDYSLNCSANSKLHPLVSRVFHSLSWKVAREVRFSEAVCEYGFTHSIHIFGFIVHIFSSAGMHREVNCLLNDIVLYSKEIDYELYKLFPTLLDLSNGVKASMAVFSILIKVFARSSMLEDACNVFIQAKDNGLEVDVFSCNFLLTCLVEENKVEFVTNLFDAMKHLGPQPNVYTYTILMNFYCREDIGCVRKQLCRATEILEEMSRCGISPTVVTYGTYVKGLCGVGDVDRALKFLRDLRQRNQLPNSNCYNAVVSGLCRRGDVYEAVTVLEEMKSSGVSPDVHSYSILINGFFDGYCKSGQMDAARLICDEMNEMGTSPNLMTYTALMSGYCRHGSPQKALQLYDEMQEKGIKPDGITDLVLKSVLDKDNIQGCSKL</sequence>
<dbReference type="Pfam" id="PF12854">
    <property type="entry name" value="PPR_1"/>
    <property type="match status" value="1"/>
</dbReference>
<comment type="caution">
    <text evidence="4">The sequence shown here is derived from an EMBL/GenBank/DDBJ whole genome shotgun (WGS) entry which is preliminary data.</text>
</comment>
<evidence type="ECO:0000313" key="5">
    <source>
        <dbReference type="Proteomes" id="UP000554482"/>
    </source>
</evidence>
<dbReference type="PANTHER" id="PTHR47939:SF13">
    <property type="entry name" value="OS03G0201400 PROTEIN"/>
    <property type="match status" value="1"/>
</dbReference>
<dbReference type="InterPro" id="IPR002885">
    <property type="entry name" value="PPR_rpt"/>
</dbReference>
<feature type="repeat" description="PPR" evidence="3">
    <location>
        <begin position="157"/>
        <end position="191"/>
    </location>
</feature>
<evidence type="ECO:0000256" key="2">
    <source>
        <dbReference type="ARBA" id="ARBA00022737"/>
    </source>
</evidence>
<organism evidence="4 5">
    <name type="scientific">Thalictrum thalictroides</name>
    <name type="common">Rue-anemone</name>
    <name type="synonym">Anemone thalictroides</name>
    <dbReference type="NCBI Taxonomy" id="46969"/>
    <lineage>
        <taxon>Eukaryota</taxon>
        <taxon>Viridiplantae</taxon>
        <taxon>Streptophyta</taxon>
        <taxon>Embryophyta</taxon>
        <taxon>Tracheophyta</taxon>
        <taxon>Spermatophyta</taxon>
        <taxon>Magnoliopsida</taxon>
        <taxon>Ranunculales</taxon>
        <taxon>Ranunculaceae</taxon>
        <taxon>Thalictroideae</taxon>
        <taxon>Thalictrum</taxon>
    </lineage>
</organism>
<evidence type="ECO:0000256" key="3">
    <source>
        <dbReference type="PROSITE-ProRule" id="PRU00708"/>
    </source>
</evidence>
<protein>
    <submittedName>
        <fullName evidence="4">Pentatricopeptide repeat-containing protein</fullName>
    </submittedName>
</protein>
<reference evidence="4 5" key="1">
    <citation type="submission" date="2020-06" db="EMBL/GenBank/DDBJ databases">
        <title>Transcriptomic and genomic resources for Thalictrum thalictroides and T. hernandezii: Facilitating candidate gene discovery in an emerging model plant lineage.</title>
        <authorList>
            <person name="Arias T."/>
            <person name="Riano-Pachon D.M."/>
            <person name="Di Stilio V.S."/>
        </authorList>
    </citation>
    <scope>NUCLEOTIDE SEQUENCE [LARGE SCALE GENOMIC DNA]</scope>
    <source>
        <strain evidence="5">cv. WT478/WT964</strain>
        <tissue evidence="4">Leaves</tissue>
    </source>
</reference>
<dbReference type="InterPro" id="IPR011990">
    <property type="entry name" value="TPR-like_helical_dom_sf"/>
</dbReference>
<feature type="repeat" description="PPR" evidence="3">
    <location>
        <begin position="227"/>
        <end position="267"/>
    </location>
</feature>
<dbReference type="PANTHER" id="PTHR47939">
    <property type="entry name" value="MEMBRANE-ASSOCIATED SALT-INDUCIBLE PROTEIN-LIKE"/>
    <property type="match status" value="1"/>
</dbReference>
<gene>
    <name evidence="4" type="ORF">FRX31_011454</name>
</gene>
<keyword evidence="2" id="KW-0677">Repeat</keyword>
<accession>A0A7J6WNH8</accession>
<dbReference type="InterPro" id="IPR050667">
    <property type="entry name" value="PPR-containing_protein"/>
</dbReference>
<proteinExistence type="inferred from homology"/>
<dbReference type="PROSITE" id="PS51375">
    <property type="entry name" value="PPR"/>
    <property type="match status" value="7"/>
</dbReference>
<dbReference type="Pfam" id="PF01535">
    <property type="entry name" value="PPR"/>
    <property type="match status" value="1"/>
</dbReference>
<evidence type="ECO:0000256" key="1">
    <source>
        <dbReference type="ARBA" id="ARBA00007626"/>
    </source>
</evidence>
<evidence type="ECO:0000313" key="4">
    <source>
        <dbReference type="EMBL" id="KAF5198944.1"/>
    </source>
</evidence>
<feature type="repeat" description="PPR" evidence="3">
    <location>
        <begin position="377"/>
        <end position="411"/>
    </location>
</feature>
<feature type="repeat" description="PPR" evidence="3">
    <location>
        <begin position="192"/>
        <end position="226"/>
    </location>
</feature>
<dbReference type="NCBIfam" id="TIGR00756">
    <property type="entry name" value="PPR"/>
    <property type="match status" value="5"/>
</dbReference>
<comment type="similarity">
    <text evidence="1">Belongs to the PPR family. P subfamily.</text>
</comment>
<name>A0A7J6WNH8_THATH</name>
<feature type="repeat" description="PPR" evidence="3">
    <location>
        <begin position="303"/>
        <end position="337"/>
    </location>
</feature>
<dbReference type="EMBL" id="JABWDY010012645">
    <property type="protein sequence ID" value="KAF5198944.1"/>
    <property type="molecule type" value="Genomic_DNA"/>
</dbReference>
<dbReference type="Proteomes" id="UP000554482">
    <property type="component" value="Unassembled WGS sequence"/>
</dbReference>
<dbReference type="Gene3D" id="1.25.40.10">
    <property type="entry name" value="Tetratricopeptide repeat domain"/>
    <property type="match status" value="3"/>
</dbReference>
<dbReference type="Pfam" id="PF13041">
    <property type="entry name" value="PPR_2"/>
    <property type="match status" value="3"/>
</dbReference>
<dbReference type="AlphaFoldDB" id="A0A7J6WNH8"/>